<evidence type="ECO:0000313" key="3">
    <source>
        <dbReference type="Proteomes" id="UP000194218"/>
    </source>
</evidence>
<keyword evidence="1" id="KW-0408">Iron</keyword>
<protein>
    <recommendedName>
        <fullName evidence="4">Cytochrome P450</fullName>
    </recommendedName>
</protein>
<dbReference type="GO" id="GO:0004497">
    <property type="term" value="F:monooxygenase activity"/>
    <property type="evidence" value="ECO:0007669"/>
    <property type="project" value="UniProtKB-KW"/>
</dbReference>
<dbReference type="GO" id="GO:0016705">
    <property type="term" value="F:oxidoreductase activity, acting on paired donors, with incorporation or reduction of molecular oxygen"/>
    <property type="evidence" value="ECO:0007669"/>
    <property type="project" value="InterPro"/>
</dbReference>
<keyword evidence="3" id="KW-1185">Reference proteome</keyword>
<dbReference type="AlphaFoldDB" id="A0A1W7D4R7"/>
<dbReference type="SUPFAM" id="SSF48264">
    <property type="entry name" value="Cytochrome P450"/>
    <property type="match status" value="1"/>
</dbReference>
<evidence type="ECO:0000256" key="1">
    <source>
        <dbReference type="RuleBase" id="RU000461"/>
    </source>
</evidence>
<dbReference type="KEGG" id="smao:CAG99_27435"/>
<name>A0A1W7D4R7_9ACTN</name>
<reference evidence="2 3" key="1">
    <citation type="submission" date="2017-05" db="EMBL/GenBank/DDBJ databases">
        <title>Complete genome sequence of Streptomyces sp. SCSIO 03032 revealed the diverse biosynthetic pathways for its bioactive secondary metabolites.</title>
        <authorList>
            <person name="Ma L."/>
            <person name="Zhu Y."/>
            <person name="Zhang W."/>
            <person name="Zhang G."/>
            <person name="Tian X."/>
            <person name="Zhang S."/>
            <person name="Zhang C."/>
        </authorList>
    </citation>
    <scope>NUCLEOTIDE SEQUENCE [LARGE SCALE GENOMIC DNA]</scope>
    <source>
        <strain evidence="2 3">SCSIO 03032</strain>
    </source>
</reference>
<gene>
    <name evidence="2" type="ORF">CAG99_27435</name>
</gene>
<dbReference type="PROSITE" id="PS00086">
    <property type="entry name" value="CYTOCHROME_P450"/>
    <property type="match status" value="1"/>
</dbReference>
<keyword evidence="1" id="KW-0503">Monooxygenase</keyword>
<evidence type="ECO:0008006" key="4">
    <source>
        <dbReference type="Google" id="ProtNLM"/>
    </source>
</evidence>
<dbReference type="InterPro" id="IPR017972">
    <property type="entry name" value="Cyt_P450_CS"/>
</dbReference>
<comment type="similarity">
    <text evidence="1">Belongs to the cytochrome P450 family.</text>
</comment>
<organism evidence="2 3">
    <name type="scientific">Streptomyces marincola</name>
    <dbReference type="NCBI Taxonomy" id="2878388"/>
    <lineage>
        <taxon>Bacteria</taxon>
        <taxon>Bacillati</taxon>
        <taxon>Actinomycetota</taxon>
        <taxon>Actinomycetes</taxon>
        <taxon>Kitasatosporales</taxon>
        <taxon>Streptomycetaceae</taxon>
        <taxon>Streptomyces</taxon>
    </lineage>
</organism>
<keyword evidence="1" id="KW-0560">Oxidoreductase</keyword>
<keyword evidence="1" id="KW-0349">Heme</keyword>
<evidence type="ECO:0000313" key="2">
    <source>
        <dbReference type="EMBL" id="ARQ72068.1"/>
    </source>
</evidence>
<dbReference type="EMBL" id="CP021121">
    <property type="protein sequence ID" value="ARQ72068.1"/>
    <property type="molecule type" value="Genomic_DNA"/>
</dbReference>
<proteinExistence type="inferred from homology"/>
<dbReference type="GO" id="GO:0020037">
    <property type="term" value="F:heme binding"/>
    <property type="evidence" value="ECO:0007669"/>
    <property type="project" value="InterPro"/>
</dbReference>
<dbReference type="InterPro" id="IPR036396">
    <property type="entry name" value="Cyt_P450_sf"/>
</dbReference>
<dbReference type="GO" id="GO:0005506">
    <property type="term" value="F:iron ion binding"/>
    <property type="evidence" value="ECO:0007669"/>
    <property type="project" value="InterPro"/>
</dbReference>
<dbReference type="Gene3D" id="1.10.630.10">
    <property type="entry name" value="Cytochrome P450"/>
    <property type="match status" value="1"/>
</dbReference>
<sequence>MVMVCDPELARHVLLDFAPDRWLHTKAEREAYLPFGAGARKCIADRFALNTAILSLATISARWTLRPVADEPFKPVVRTLLIPHGLRMRLSPRARVAA</sequence>
<accession>A0A1W7D4R7</accession>
<dbReference type="InterPro" id="IPR001128">
    <property type="entry name" value="Cyt_P450"/>
</dbReference>
<keyword evidence="1" id="KW-0479">Metal-binding</keyword>
<dbReference type="Proteomes" id="UP000194218">
    <property type="component" value="Chromosome"/>
</dbReference>
<dbReference type="Pfam" id="PF00067">
    <property type="entry name" value="p450"/>
    <property type="match status" value="1"/>
</dbReference>